<dbReference type="PROSITE" id="PS50929">
    <property type="entry name" value="ABC_TM1F"/>
    <property type="match status" value="1"/>
</dbReference>
<keyword evidence="6 8" id="KW-1133">Transmembrane helix</keyword>
<feature type="transmembrane region" description="Helical" evidence="8">
    <location>
        <begin position="34"/>
        <end position="59"/>
    </location>
</feature>
<dbReference type="RefSeq" id="WP_337092461.1">
    <property type="nucleotide sequence ID" value="NZ_JAPYKO010000004.1"/>
</dbReference>
<feature type="domain" description="ABC transporter" evidence="9">
    <location>
        <begin position="364"/>
        <end position="600"/>
    </location>
</feature>
<keyword evidence="5 11" id="KW-0067">ATP-binding</keyword>
<feature type="transmembrane region" description="Helical" evidence="8">
    <location>
        <begin position="286"/>
        <end position="307"/>
    </location>
</feature>
<protein>
    <submittedName>
        <fullName evidence="11">ABC transporter ATP-binding protein</fullName>
    </submittedName>
</protein>
<name>A0ABU8K8Q8_9HYPH</name>
<dbReference type="Proteomes" id="UP001366503">
    <property type="component" value="Unassembled WGS sequence"/>
</dbReference>
<dbReference type="InterPro" id="IPR003439">
    <property type="entry name" value="ABC_transporter-like_ATP-bd"/>
</dbReference>
<feature type="transmembrane region" description="Helical" evidence="8">
    <location>
        <begin position="79"/>
        <end position="101"/>
    </location>
</feature>
<dbReference type="InterPro" id="IPR036640">
    <property type="entry name" value="ABC1_TM_sf"/>
</dbReference>
<comment type="subcellular location">
    <subcellularLocation>
        <location evidence="1">Cell membrane</location>
        <topology evidence="1">Multi-pass membrane protein</topology>
    </subcellularLocation>
</comment>
<dbReference type="Pfam" id="PF00664">
    <property type="entry name" value="ABC_membrane"/>
    <property type="match status" value="1"/>
</dbReference>
<keyword evidence="3 8" id="KW-0812">Transmembrane</keyword>
<feature type="transmembrane region" description="Helical" evidence="8">
    <location>
        <begin position="184"/>
        <end position="204"/>
    </location>
</feature>
<feature type="transmembrane region" description="Helical" evidence="8">
    <location>
        <begin position="157"/>
        <end position="178"/>
    </location>
</feature>
<evidence type="ECO:0000256" key="2">
    <source>
        <dbReference type="ARBA" id="ARBA00005417"/>
    </source>
</evidence>
<keyword evidence="4" id="KW-0547">Nucleotide-binding</keyword>
<proteinExistence type="inferred from homology"/>
<dbReference type="PROSITE" id="PS50893">
    <property type="entry name" value="ABC_TRANSPORTER_2"/>
    <property type="match status" value="1"/>
</dbReference>
<evidence type="ECO:0000259" key="10">
    <source>
        <dbReference type="PROSITE" id="PS50929"/>
    </source>
</evidence>
<comment type="similarity">
    <text evidence="2">Belongs to the ABC transporter superfamily.</text>
</comment>
<feature type="transmembrane region" description="Helical" evidence="8">
    <location>
        <begin position="262"/>
        <end position="280"/>
    </location>
</feature>
<evidence type="ECO:0000256" key="8">
    <source>
        <dbReference type="SAM" id="Phobius"/>
    </source>
</evidence>
<dbReference type="PANTHER" id="PTHR24221">
    <property type="entry name" value="ATP-BINDING CASSETTE SUB-FAMILY B"/>
    <property type="match status" value="1"/>
</dbReference>
<evidence type="ECO:0000256" key="7">
    <source>
        <dbReference type="ARBA" id="ARBA00023136"/>
    </source>
</evidence>
<dbReference type="GO" id="GO:0005524">
    <property type="term" value="F:ATP binding"/>
    <property type="evidence" value="ECO:0007669"/>
    <property type="project" value="UniProtKB-KW"/>
</dbReference>
<evidence type="ECO:0000256" key="4">
    <source>
        <dbReference type="ARBA" id="ARBA00022741"/>
    </source>
</evidence>
<dbReference type="InterPro" id="IPR027417">
    <property type="entry name" value="P-loop_NTPase"/>
</dbReference>
<dbReference type="SUPFAM" id="SSF52540">
    <property type="entry name" value="P-loop containing nucleoside triphosphate hydrolases"/>
    <property type="match status" value="1"/>
</dbReference>
<comment type="caution">
    <text evidence="11">The sequence shown here is derived from an EMBL/GenBank/DDBJ whole genome shotgun (WGS) entry which is preliminary data.</text>
</comment>
<evidence type="ECO:0000313" key="11">
    <source>
        <dbReference type="EMBL" id="MEI9402111.1"/>
    </source>
</evidence>
<evidence type="ECO:0000313" key="12">
    <source>
        <dbReference type="Proteomes" id="UP001366503"/>
    </source>
</evidence>
<evidence type="ECO:0000259" key="9">
    <source>
        <dbReference type="PROSITE" id="PS50893"/>
    </source>
</evidence>
<keyword evidence="12" id="KW-1185">Reference proteome</keyword>
<dbReference type="PANTHER" id="PTHR24221:SF654">
    <property type="entry name" value="ATP-BINDING CASSETTE SUB-FAMILY B MEMBER 6"/>
    <property type="match status" value="1"/>
</dbReference>
<evidence type="ECO:0000256" key="5">
    <source>
        <dbReference type="ARBA" id="ARBA00022840"/>
    </source>
</evidence>
<accession>A0ABU8K8Q8</accession>
<dbReference type="InterPro" id="IPR003593">
    <property type="entry name" value="AAA+_ATPase"/>
</dbReference>
<evidence type="ECO:0000256" key="3">
    <source>
        <dbReference type="ARBA" id="ARBA00022692"/>
    </source>
</evidence>
<dbReference type="Gene3D" id="3.40.50.300">
    <property type="entry name" value="P-loop containing nucleotide triphosphate hydrolases"/>
    <property type="match status" value="1"/>
</dbReference>
<dbReference type="InterPro" id="IPR011527">
    <property type="entry name" value="ABC1_TM_dom"/>
</dbReference>
<keyword evidence="7 8" id="KW-0472">Membrane</keyword>
<sequence length="668" mass="72812">MGWSSKLRLSFFRDVAGFGAMMTHVGGRRTTTALAFLILGSLTEGISILLLVPLLRLIGKPDQDYAVRVPEALHRLVPGGTLSLATVLCLLVALVALQAIFNRFKSVYMARLLYDFVNRVRMNLFESVGRARWGVFTRIRSSDLDHALNGDVDRVQVAAFSLLMLTQATLLLTGYLVVSLFISPVMTCFAILVGLVLLVALQPFRARASAYGRMLTGNRQDQYRTVSEFLGGIKVAKSLNVEASYFAELRATLDRMKADNIAFVRSSSLGTALFQVTSVIGLSLFIYIALVGFHLSLAEIVVLLLVFMRVAPRFMDMQLQTQQVLINLPAYASMQNLQARFDAERETEESAAEQDAKLALETGLNIRDVSFAYGEGDGKPVVSDITFGLPAGKVTALIGPSGSGKSTIADMLLGLLEPTSGRILADGVEITARNRRAWRDQVAYVPQDVFLLHDTIAANLRLAAPGAGDEELWAALRNAHAADFVERLALRLETVVGDRGVRLSGGERQRIALARALLRKPSLLILDEATSALDWQNQSLIAQSIEALRGRMTILTIAHRPSMIAFADWVVAMENGRIVEVGQYRRLKAKAGSRLARMLSGEQAERDGAPSVETELVPTPVELSVEAAPGASFSPSATLFRIMPRSASRALSADVGVVLPIMAKTRRK</sequence>
<dbReference type="SUPFAM" id="SSF90123">
    <property type="entry name" value="ABC transporter transmembrane region"/>
    <property type="match status" value="1"/>
</dbReference>
<dbReference type="Gene3D" id="1.20.1560.10">
    <property type="entry name" value="ABC transporter type 1, transmembrane domain"/>
    <property type="match status" value="1"/>
</dbReference>
<gene>
    <name evidence="11" type="ORF">O7A05_08040</name>
</gene>
<dbReference type="InterPro" id="IPR039421">
    <property type="entry name" value="Type_1_exporter"/>
</dbReference>
<organism evidence="11 12">
    <name type="scientific">Mesorhizobium argentiipisi</name>
    <dbReference type="NCBI Taxonomy" id="3015175"/>
    <lineage>
        <taxon>Bacteria</taxon>
        <taxon>Pseudomonadati</taxon>
        <taxon>Pseudomonadota</taxon>
        <taxon>Alphaproteobacteria</taxon>
        <taxon>Hyphomicrobiales</taxon>
        <taxon>Phyllobacteriaceae</taxon>
        <taxon>Mesorhizobium</taxon>
    </lineage>
</organism>
<evidence type="ECO:0000256" key="1">
    <source>
        <dbReference type="ARBA" id="ARBA00004651"/>
    </source>
</evidence>
<dbReference type="SMART" id="SM00382">
    <property type="entry name" value="AAA"/>
    <property type="match status" value="1"/>
</dbReference>
<dbReference type="EMBL" id="JAPYKO010000004">
    <property type="protein sequence ID" value="MEI9402111.1"/>
    <property type="molecule type" value="Genomic_DNA"/>
</dbReference>
<reference evidence="11 12" key="1">
    <citation type="submission" date="2022-12" db="EMBL/GenBank/DDBJ databases">
        <authorList>
            <person name="Muema E."/>
        </authorList>
    </citation>
    <scope>NUCLEOTIDE SEQUENCE [LARGE SCALE GENOMIC DNA]</scope>
    <source>
        <strain evidence="12">1330</strain>
    </source>
</reference>
<dbReference type="PROSITE" id="PS00211">
    <property type="entry name" value="ABC_TRANSPORTER_1"/>
    <property type="match status" value="1"/>
</dbReference>
<dbReference type="Pfam" id="PF00005">
    <property type="entry name" value="ABC_tran"/>
    <property type="match status" value="1"/>
</dbReference>
<dbReference type="InterPro" id="IPR017871">
    <property type="entry name" value="ABC_transporter-like_CS"/>
</dbReference>
<evidence type="ECO:0000256" key="6">
    <source>
        <dbReference type="ARBA" id="ARBA00022989"/>
    </source>
</evidence>
<feature type="domain" description="ABC transmembrane type-1" evidence="10">
    <location>
        <begin position="33"/>
        <end position="317"/>
    </location>
</feature>